<dbReference type="EMBL" id="QRGO01000001">
    <property type="protein sequence ID" value="RDV04123.1"/>
    <property type="molecule type" value="Genomic_DNA"/>
</dbReference>
<dbReference type="GO" id="GO:0009279">
    <property type="term" value="C:cell outer membrane"/>
    <property type="evidence" value="ECO:0007669"/>
    <property type="project" value="TreeGrafter"/>
</dbReference>
<evidence type="ECO:0000256" key="1">
    <source>
        <dbReference type="ARBA" id="ARBA00022729"/>
    </source>
</evidence>
<keyword evidence="6" id="KW-1185">Reference proteome</keyword>
<dbReference type="PANTHER" id="PTHR36504:SF1">
    <property type="entry name" value="LIPOPOLYSACCHARIDE EXPORT SYSTEM PROTEIN LPTA"/>
    <property type="match status" value="1"/>
</dbReference>
<accession>A0A371B9M5</accession>
<dbReference type="InterPro" id="IPR005653">
    <property type="entry name" value="OstA-like_N"/>
</dbReference>
<gene>
    <name evidence="5" type="ORF">DXH78_05695</name>
</gene>
<dbReference type="Pfam" id="PF03968">
    <property type="entry name" value="LptD_N"/>
    <property type="match status" value="1"/>
</dbReference>
<feature type="region of interest" description="Disordered" evidence="2">
    <location>
        <begin position="180"/>
        <end position="228"/>
    </location>
</feature>
<evidence type="ECO:0000256" key="3">
    <source>
        <dbReference type="SAM" id="SignalP"/>
    </source>
</evidence>
<dbReference type="AlphaFoldDB" id="A0A371B9M5"/>
<feature type="signal peptide" evidence="3">
    <location>
        <begin position="1"/>
        <end position="26"/>
    </location>
</feature>
<dbReference type="PANTHER" id="PTHR36504">
    <property type="entry name" value="LIPOPOLYSACCHARIDE EXPORT SYSTEM PROTEIN LPTA"/>
    <property type="match status" value="1"/>
</dbReference>
<organism evidence="5 6">
    <name type="scientific">Undibacter mobilis</name>
    <dbReference type="NCBI Taxonomy" id="2292256"/>
    <lineage>
        <taxon>Bacteria</taxon>
        <taxon>Pseudomonadati</taxon>
        <taxon>Pseudomonadota</taxon>
        <taxon>Alphaproteobacteria</taxon>
        <taxon>Hyphomicrobiales</taxon>
        <taxon>Nitrobacteraceae</taxon>
        <taxon>Undibacter</taxon>
    </lineage>
</organism>
<sequence length="228" mass="24015">MMLLRSFSIAVVMLPVLAFAAGTAHAQTQAQQNKGPPNALQGFSQNRDEPVHIESATLEVRDKDKVATFSGDVRVKQGDTAMRSQSLVVFYDQEGGAQSGGKPMQAATAGPGGNQKIKRLEARGDVVVTQKEQTATGETGIFDMKTNTVTLTGNVIMTQGKNVLRGDRLVVDLTSGVSRVESGKNSRGRVQGLFLPSGGEAAPSPAGPREAPQAPKPSQGPLQLRPPN</sequence>
<dbReference type="Proteomes" id="UP000263993">
    <property type="component" value="Unassembled WGS sequence"/>
</dbReference>
<feature type="domain" description="Organic solvent tolerance-like N-terminal" evidence="4">
    <location>
        <begin position="52"/>
        <end position="176"/>
    </location>
</feature>
<evidence type="ECO:0000313" key="6">
    <source>
        <dbReference type="Proteomes" id="UP000263993"/>
    </source>
</evidence>
<protein>
    <submittedName>
        <fullName evidence="5">LPS ABC transporter substrate-binding protein LptA</fullName>
    </submittedName>
</protein>
<evidence type="ECO:0000313" key="5">
    <source>
        <dbReference type="EMBL" id="RDV04123.1"/>
    </source>
</evidence>
<proteinExistence type="predicted"/>
<feature type="chain" id="PRO_5016728521" evidence="3">
    <location>
        <begin position="27"/>
        <end position="228"/>
    </location>
</feature>
<reference evidence="6" key="1">
    <citation type="submission" date="2018-08" db="EMBL/GenBank/DDBJ databases">
        <authorList>
            <person name="Kim S.-J."/>
            <person name="Jung G.-Y."/>
        </authorList>
    </citation>
    <scope>NUCLEOTIDE SEQUENCE [LARGE SCALE GENOMIC DNA]</scope>
    <source>
        <strain evidence="6">GY_H</strain>
    </source>
</reference>
<name>A0A371B9M5_9BRAD</name>
<dbReference type="GO" id="GO:0017089">
    <property type="term" value="F:glycolipid transfer activity"/>
    <property type="evidence" value="ECO:0007669"/>
    <property type="project" value="TreeGrafter"/>
</dbReference>
<evidence type="ECO:0000259" key="4">
    <source>
        <dbReference type="Pfam" id="PF03968"/>
    </source>
</evidence>
<evidence type="ECO:0000256" key="2">
    <source>
        <dbReference type="SAM" id="MobiDB-lite"/>
    </source>
</evidence>
<dbReference type="GO" id="GO:0015920">
    <property type="term" value="P:lipopolysaccharide transport"/>
    <property type="evidence" value="ECO:0007669"/>
    <property type="project" value="TreeGrafter"/>
</dbReference>
<keyword evidence="1 3" id="KW-0732">Signal</keyword>
<dbReference type="GO" id="GO:0030288">
    <property type="term" value="C:outer membrane-bounded periplasmic space"/>
    <property type="evidence" value="ECO:0007669"/>
    <property type="project" value="TreeGrafter"/>
</dbReference>
<dbReference type="InterPro" id="IPR052037">
    <property type="entry name" value="LPS_export_LptA"/>
</dbReference>
<comment type="caution">
    <text evidence="5">The sequence shown here is derived from an EMBL/GenBank/DDBJ whole genome shotgun (WGS) entry which is preliminary data.</text>
</comment>
<dbReference type="OrthoDB" id="9811926at2"/>
<dbReference type="Gene3D" id="2.60.450.10">
    <property type="entry name" value="Lipopolysaccharide (LPS) transport protein A like domain"/>
    <property type="match status" value="1"/>
</dbReference>